<name>A0A1H6IMN1_CHRCI</name>
<dbReference type="EMBL" id="FNWQ01000009">
    <property type="protein sequence ID" value="SEH47533.1"/>
    <property type="molecule type" value="Genomic_DNA"/>
</dbReference>
<gene>
    <name evidence="1" type="ORF">SAMN05421593_4488</name>
</gene>
<dbReference type="Proteomes" id="UP000198561">
    <property type="component" value="Unassembled WGS sequence"/>
</dbReference>
<dbReference type="OrthoDB" id="1272252at2"/>
<accession>A0A1H6IMN1</accession>
<protein>
    <recommendedName>
        <fullName evidence="3">Lipoprotein</fullName>
    </recommendedName>
</protein>
<dbReference type="PROSITE" id="PS51257">
    <property type="entry name" value="PROKAR_LIPOPROTEIN"/>
    <property type="match status" value="1"/>
</dbReference>
<proteinExistence type="predicted"/>
<sequence>MSIKSLTIGFLCCIFGAVLSGCSWITDFYIQNLTDSKKIIKINYRYSISKAIANESDSFAFHYENGIWSPRSFYKIKNPKSLEKIEVKDSSVVLELYPNSTTKMYTSHNGSWRYRIKSVEINGTIFYPSELINKSRYISKSYVYTIE</sequence>
<evidence type="ECO:0000313" key="2">
    <source>
        <dbReference type="Proteomes" id="UP000198561"/>
    </source>
</evidence>
<dbReference type="AlphaFoldDB" id="A0A1H6IMN1"/>
<dbReference type="RefSeq" id="WP_089696598.1">
    <property type="nucleotide sequence ID" value="NZ_FNWQ01000009.1"/>
</dbReference>
<evidence type="ECO:0000313" key="1">
    <source>
        <dbReference type="EMBL" id="SEH47533.1"/>
    </source>
</evidence>
<organism evidence="1 2">
    <name type="scientific">Chryseobacterium culicis</name>
    <dbReference type="NCBI Taxonomy" id="680127"/>
    <lineage>
        <taxon>Bacteria</taxon>
        <taxon>Pseudomonadati</taxon>
        <taxon>Bacteroidota</taxon>
        <taxon>Flavobacteriia</taxon>
        <taxon>Flavobacteriales</taxon>
        <taxon>Weeksellaceae</taxon>
        <taxon>Chryseobacterium group</taxon>
        <taxon>Chryseobacterium</taxon>
    </lineage>
</organism>
<reference evidence="1 2" key="1">
    <citation type="submission" date="2016-10" db="EMBL/GenBank/DDBJ databases">
        <authorList>
            <person name="de Groot N.N."/>
        </authorList>
    </citation>
    <scope>NUCLEOTIDE SEQUENCE [LARGE SCALE GENOMIC DNA]</scope>
    <source>
        <strain evidence="1 2">DSM 23031</strain>
    </source>
</reference>
<evidence type="ECO:0008006" key="3">
    <source>
        <dbReference type="Google" id="ProtNLM"/>
    </source>
</evidence>
<dbReference type="STRING" id="680127.SAMN05421593_4488"/>